<evidence type="ECO:0000313" key="1">
    <source>
        <dbReference type="EMBL" id="KAJ3642854.1"/>
    </source>
</evidence>
<protein>
    <submittedName>
        <fullName evidence="1">Uncharacterized protein</fullName>
    </submittedName>
</protein>
<accession>A0AA38HX48</accession>
<dbReference type="AlphaFoldDB" id="A0AA38HX48"/>
<dbReference type="Proteomes" id="UP001168821">
    <property type="component" value="Unassembled WGS sequence"/>
</dbReference>
<organism evidence="1 2">
    <name type="scientific">Zophobas morio</name>
    <dbReference type="NCBI Taxonomy" id="2755281"/>
    <lineage>
        <taxon>Eukaryota</taxon>
        <taxon>Metazoa</taxon>
        <taxon>Ecdysozoa</taxon>
        <taxon>Arthropoda</taxon>
        <taxon>Hexapoda</taxon>
        <taxon>Insecta</taxon>
        <taxon>Pterygota</taxon>
        <taxon>Neoptera</taxon>
        <taxon>Endopterygota</taxon>
        <taxon>Coleoptera</taxon>
        <taxon>Polyphaga</taxon>
        <taxon>Cucujiformia</taxon>
        <taxon>Tenebrionidae</taxon>
        <taxon>Zophobas</taxon>
    </lineage>
</organism>
<name>A0AA38HX48_9CUCU</name>
<evidence type="ECO:0000313" key="2">
    <source>
        <dbReference type="Proteomes" id="UP001168821"/>
    </source>
</evidence>
<sequence length="106" mass="12077">MRPLAWKESVTESWTRWIQTEVKKLRSSAGTRRIRGGNPVLGVCLMQMGSVRRVCGMGNERIFFLSREQSSIHLPFSLNAIISSSPVKRLKRNKPLKSATLKYKVC</sequence>
<comment type="caution">
    <text evidence="1">The sequence shown here is derived from an EMBL/GenBank/DDBJ whole genome shotgun (WGS) entry which is preliminary data.</text>
</comment>
<reference evidence="1" key="1">
    <citation type="journal article" date="2023" name="G3 (Bethesda)">
        <title>Whole genome assemblies of Zophobas morio and Tenebrio molitor.</title>
        <authorList>
            <person name="Kaur S."/>
            <person name="Stinson S.A."/>
            <person name="diCenzo G.C."/>
        </authorList>
    </citation>
    <scope>NUCLEOTIDE SEQUENCE</scope>
    <source>
        <strain evidence="1">QUZm001</strain>
    </source>
</reference>
<gene>
    <name evidence="1" type="ORF">Zmor_025603</name>
</gene>
<keyword evidence="2" id="KW-1185">Reference proteome</keyword>
<dbReference type="EMBL" id="JALNTZ010000008">
    <property type="protein sequence ID" value="KAJ3642854.1"/>
    <property type="molecule type" value="Genomic_DNA"/>
</dbReference>
<proteinExistence type="predicted"/>